<dbReference type="PANTHER" id="PTHR11575">
    <property type="entry name" value="5'-NUCLEOTIDASE-RELATED"/>
    <property type="match status" value="1"/>
</dbReference>
<gene>
    <name evidence="3" type="ORF">Q8W34_09600</name>
</gene>
<feature type="chain" id="PRO_5045487776" evidence="1">
    <location>
        <begin position="26"/>
        <end position="917"/>
    </location>
</feature>
<dbReference type="Gene3D" id="2.60.120.200">
    <property type="match status" value="1"/>
</dbReference>
<dbReference type="Pfam" id="PF00149">
    <property type="entry name" value="Metallophos"/>
    <property type="match status" value="1"/>
</dbReference>
<dbReference type="SUPFAM" id="SSF56300">
    <property type="entry name" value="Metallo-dependent phosphatases"/>
    <property type="match status" value="1"/>
</dbReference>
<reference evidence="3" key="1">
    <citation type="submission" date="2023-07" db="EMBL/GenBank/DDBJ databases">
        <title>Genome content predicts the carbon catabolic preferences of heterotrophic bacteria.</title>
        <authorList>
            <person name="Gralka M."/>
        </authorList>
    </citation>
    <scope>NUCLEOTIDE SEQUENCE</scope>
    <source>
        <strain evidence="3">4G09</strain>
    </source>
</reference>
<dbReference type="InterPro" id="IPR006179">
    <property type="entry name" value="5_nucleotidase/apyrase"/>
</dbReference>
<dbReference type="SUPFAM" id="SSF49899">
    <property type="entry name" value="Concanavalin A-like lectins/glucanases"/>
    <property type="match status" value="1"/>
</dbReference>
<proteinExistence type="predicted"/>
<dbReference type="PANTHER" id="PTHR11575:SF24">
    <property type="entry name" value="5'-NUCLEOTIDASE"/>
    <property type="match status" value="1"/>
</dbReference>
<dbReference type="Gene3D" id="3.60.21.10">
    <property type="match status" value="1"/>
</dbReference>
<name>A0ABT9FDL7_9GAMM</name>
<dbReference type="InterPro" id="IPR013320">
    <property type="entry name" value="ConA-like_dom_sf"/>
</dbReference>
<evidence type="ECO:0000256" key="1">
    <source>
        <dbReference type="SAM" id="SignalP"/>
    </source>
</evidence>
<dbReference type="InterPro" id="IPR004843">
    <property type="entry name" value="Calcineurin-like_PHP"/>
</dbReference>
<dbReference type="RefSeq" id="WP_305400933.1">
    <property type="nucleotide sequence ID" value="NZ_JAUYVT010000007.1"/>
</dbReference>
<sequence length="917" mass="101602">MLLNKLLKIAAIPFLLFILSACGGASDAVTVNPNDPVEPEPTLLSLTAANGLNSTLDNGGFELIIPANIASSNSEITYEKTTLDDANAQLNIISDLHTLIPDPDISFSESFSIRIKIPEDYVLGGQLFIARQLGLNSWETITNSTVSDDYVSAQVNQVGTYAIQMQRKETFADIGPTCEANATTQSVRFVHVADLHARFGYEEQYFSRIKAYYNQVANQTPHTLFTNGGDDYEKGTVAEQLSQGTATEEAIKAMQFDIRVVGNHDYAWGPEKLLSYSQDDKAIVLASNTRYEGEQLQDFAAVSFAKVQVGCVSLGVFGMTSVPWNELDEPQQDDPIPDFIKQFKMSWEWQQVAQSIVDQYRGDVDYMVMLSHLGVGLDTDMATEVAGIDLVLGGHTHGGESFDTLENGAIVIQPDFYAKGITDLTLEFNLADKTAPVVNYQTIATETITERDEPTKQAIDEIMGRYAPDAQTEIAISENYPSAIELAEITALAAQHESSITAALLNPELVQKRWTPGTLTQEDFHEAFYVERQPSNTPGFNAIYKVTVTGTDLTSMYASQPDWFLLTPDNIQATSNYDVALFKGAALNPELFFNGVTFSNVEPIAEAWWLLDQYARFRTSQCLYLDTNSQLFSCTNEENITVWNFDNTASPLTADFGPSVLSYFDPEEKDWGPEETQYKTTTELGITDLSDGPSGVMAFSRHAPTEGLHINLNTPANGDYAADGMVSDYTLVMDLYWPAEGQDIYRAVVQADTVNYLTDDADIFIDPSGGYGKSTSDSGYFGNTQPDSWHRVALVFYTAPTNGVFEVYIDGELVGVKEDGEINNRWALKDAVLLFNDDNFETEPGYLNAMLYAGRAMSRDEIKSLGNAQQKLTYEQATRVLNQTIERHYQAAPEIKPNMWLQQRSKFFGEHVKSVNN</sequence>
<feature type="domain" description="Calcineurin-like phosphoesterase" evidence="2">
    <location>
        <begin position="188"/>
        <end position="398"/>
    </location>
</feature>
<keyword evidence="1" id="KW-0732">Signal</keyword>
<organism evidence="3 4">
    <name type="scientific">Pseudoalteromonas marina</name>
    <dbReference type="NCBI Taxonomy" id="267375"/>
    <lineage>
        <taxon>Bacteria</taxon>
        <taxon>Pseudomonadati</taxon>
        <taxon>Pseudomonadota</taxon>
        <taxon>Gammaproteobacteria</taxon>
        <taxon>Alteromonadales</taxon>
        <taxon>Pseudoalteromonadaceae</taxon>
        <taxon>Pseudoalteromonas</taxon>
    </lineage>
</organism>
<keyword evidence="4" id="KW-1185">Reference proteome</keyword>
<dbReference type="PRINTS" id="PR01607">
    <property type="entry name" value="APYRASEFAMLY"/>
</dbReference>
<dbReference type="InterPro" id="IPR029052">
    <property type="entry name" value="Metallo-depent_PP-like"/>
</dbReference>
<evidence type="ECO:0000313" key="3">
    <source>
        <dbReference type="EMBL" id="MDP2564887.1"/>
    </source>
</evidence>
<protein>
    <submittedName>
        <fullName evidence="3">Metallophosphoesterase</fullName>
    </submittedName>
</protein>
<dbReference type="Proteomes" id="UP001177212">
    <property type="component" value="Unassembled WGS sequence"/>
</dbReference>
<dbReference type="EMBL" id="JAUYVT010000007">
    <property type="protein sequence ID" value="MDP2564887.1"/>
    <property type="molecule type" value="Genomic_DNA"/>
</dbReference>
<evidence type="ECO:0000259" key="2">
    <source>
        <dbReference type="Pfam" id="PF00149"/>
    </source>
</evidence>
<comment type="caution">
    <text evidence="3">The sequence shown here is derived from an EMBL/GenBank/DDBJ whole genome shotgun (WGS) entry which is preliminary data.</text>
</comment>
<feature type="signal peptide" evidence="1">
    <location>
        <begin position="1"/>
        <end position="25"/>
    </location>
</feature>
<dbReference type="PROSITE" id="PS51257">
    <property type="entry name" value="PROKAR_LIPOPROTEIN"/>
    <property type="match status" value="1"/>
</dbReference>
<evidence type="ECO:0000313" key="4">
    <source>
        <dbReference type="Proteomes" id="UP001177212"/>
    </source>
</evidence>
<accession>A0ABT9FDL7</accession>